<reference evidence="4 5" key="1">
    <citation type="journal article" date="2007" name="Proc. Natl. Acad. Sci. U.S.A.">
        <title>The tiny eukaryote Ostreococcus provides genomic insights into the paradox of plankton speciation.</title>
        <authorList>
            <person name="Palenik B."/>
            <person name="Grimwood J."/>
            <person name="Aerts A."/>
            <person name="Rouze P."/>
            <person name="Salamov A."/>
            <person name="Putnam N."/>
            <person name="Dupont C."/>
            <person name="Jorgensen R."/>
            <person name="Derelle E."/>
            <person name="Rombauts S."/>
            <person name="Zhou K."/>
            <person name="Otillar R."/>
            <person name="Merchant S.S."/>
            <person name="Podell S."/>
            <person name="Gaasterland T."/>
            <person name="Napoli C."/>
            <person name="Gendler K."/>
            <person name="Manuell A."/>
            <person name="Tai V."/>
            <person name="Vallon O."/>
            <person name="Piganeau G."/>
            <person name="Jancek S."/>
            <person name="Heijde M."/>
            <person name="Jabbari K."/>
            <person name="Bowler C."/>
            <person name="Lohr M."/>
            <person name="Robbens S."/>
            <person name="Werner G."/>
            <person name="Dubchak I."/>
            <person name="Pazour G.J."/>
            <person name="Ren Q."/>
            <person name="Paulsen I."/>
            <person name="Delwiche C."/>
            <person name="Schmutz J."/>
            <person name="Rokhsar D."/>
            <person name="Van de Peer Y."/>
            <person name="Moreau H."/>
            <person name="Grigoriev I.V."/>
        </authorList>
    </citation>
    <scope>NUCLEOTIDE SEQUENCE [LARGE SCALE GENOMIC DNA]</scope>
    <source>
        <strain evidence="4 5">CCE9901</strain>
    </source>
</reference>
<dbReference type="GO" id="GO:1990904">
    <property type="term" value="C:ribonucleoprotein complex"/>
    <property type="evidence" value="ECO:0007669"/>
    <property type="project" value="UniProtKB-KW"/>
</dbReference>
<dbReference type="OMA" id="MPRKGIH"/>
<dbReference type="Gene3D" id="4.10.830.30">
    <property type="entry name" value="Ribosomal protein L31"/>
    <property type="match status" value="1"/>
</dbReference>
<sequence length="81" mass="8888">MPRKGIHPLLHRLTVVATNGSTRRVPTTVKQLGDYLFLTLDANNHPAYTGKVIKGPATGQAAKFKRKFDFLTNATLGKAKK</sequence>
<keyword evidence="1 3" id="KW-0689">Ribosomal protein</keyword>
<comment type="similarity">
    <text evidence="3">Belongs to the bacterial ribosomal protein bL31 family.</text>
</comment>
<evidence type="ECO:0000256" key="3">
    <source>
        <dbReference type="RuleBase" id="RU000564"/>
    </source>
</evidence>
<protein>
    <recommendedName>
        <fullName evidence="3">50S ribosomal protein L31</fullName>
    </recommendedName>
</protein>
<name>A4S1D5_OSTLU</name>
<organism evidence="4 5">
    <name type="scientific">Ostreococcus lucimarinus (strain CCE9901)</name>
    <dbReference type="NCBI Taxonomy" id="436017"/>
    <lineage>
        <taxon>Eukaryota</taxon>
        <taxon>Viridiplantae</taxon>
        <taxon>Chlorophyta</taxon>
        <taxon>Mamiellophyceae</taxon>
        <taxon>Mamiellales</taxon>
        <taxon>Bathycoccaceae</taxon>
        <taxon>Ostreococcus</taxon>
    </lineage>
</organism>
<dbReference type="GO" id="GO:0003735">
    <property type="term" value="F:structural constituent of ribosome"/>
    <property type="evidence" value="ECO:0007669"/>
    <property type="project" value="InterPro"/>
</dbReference>
<dbReference type="PRINTS" id="PR01249">
    <property type="entry name" value="RIBOSOMALL31"/>
</dbReference>
<dbReference type="Gramene" id="ABO97639">
    <property type="protein sequence ID" value="ABO97639"/>
    <property type="gene ID" value="OSTLU_33061"/>
</dbReference>
<dbReference type="OrthoDB" id="1840965at2759"/>
<dbReference type="HOGENOM" id="CLU_2612958_0_0_1"/>
<dbReference type="NCBIfam" id="TIGR00105">
    <property type="entry name" value="L31"/>
    <property type="match status" value="1"/>
</dbReference>
<dbReference type="Proteomes" id="UP000001568">
    <property type="component" value="Chromosome 8"/>
</dbReference>
<keyword evidence="2 3" id="KW-0687">Ribonucleoprotein</keyword>
<dbReference type="RefSeq" id="XP_001419346.1">
    <property type="nucleotide sequence ID" value="XM_001419309.1"/>
</dbReference>
<dbReference type="InterPro" id="IPR002150">
    <property type="entry name" value="Ribosomal_bL31"/>
</dbReference>
<accession>A4S1D5</accession>
<keyword evidence="5" id="KW-1185">Reference proteome</keyword>
<dbReference type="Pfam" id="PF01197">
    <property type="entry name" value="Ribosomal_L31"/>
    <property type="match status" value="1"/>
</dbReference>
<dbReference type="EMBL" id="CP000588">
    <property type="protein sequence ID" value="ABO97639.1"/>
    <property type="molecule type" value="Genomic_DNA"/>
</dbReference>
<evidence type="ECO:0000256" key="2">
    <source>
        <dbReference type="ARBA" id="ARBA00023274"/>
    </source>
</evidence>
<dbReference type="SUPFAM" id="SSF143800">
    <property type="entry name" value="L28p-like"/>
    <property type="match status" value="1"/>
</dbReference>
<dbReference type="GeneID" id="5003092"/>
<dbReference type="InterPro" id="IPR042105">
    <property type="entry name" value="Ribosomal_bL31_sf"/>
</dbReference>
<dbReference type="GO" id="GO:0006412">
    <property type="term" value="P:translation"/>
    <property type="evidence" value="ECO:0007669"/>
    <property type="project" value="InterPro"/>
</dbReference>
<dbReference type="InterPro" id="IPR034704">
    <property type="entry name" value="Ribosomal_bL28/bL31-like_sf"/>
</dbReference>
<dbReference type="GO" id="GO:0005840">
    <property type="term" value="C:ribosome"/>
    <property type="evidence" value="ECO:0007669"/>
    <property type="project" value="UniProtKB-KW"/>
</dbReference>
<gene>
    <name evidence="4" type="primary">PRPL31</name>
    <name evidence="4" type="ORF">OSTLU_33061</name>
</gene>
<dbReference type="AlphaFoldDB" id="A4S1D5"/>
<dbReference type="KEGG" id="olu:OSTLU_33061"/>
<evidence type="ECO:0000313" key="4">
    <source>
        <dbReference type="EMBL" id="ABO97639.1"/>
    </source>
</evidence>
<evidence type="ECO:0000313" key="5">
    <source>
        <dbReference type="Proteomes" id="UP000001568"/>
    </source>
</evidence>
<evidence type="ECO:0000256" key="1">
    <source>
        <dbReference type="ARBA" id="ARBA00022980"/>
    </source>
</evidence>
<proteinExistence type="inferred from homology"/>